<comment type="caution">
    <text evidence="2">The sequence shown here is derived from an EMBL/GenBank/DDBJ whole genome shotgun (WGS) entry which is preliminary data.</text>
</comment>
<feature type="compositionally biased region" description="Pro residues" evidence="1">
    <location>
        <begin position="184"/>
        <end position="199"/>
    </location>
</feature>
<name>A0A9P8L1Q5_9PEZI</name>
<evidence type="ECO:0000313" key="3">
    <source>
        <dbReference type="Proteomes" id="UP000698800"/>
    </source>
</evidence>
<dbReference type="AlphaFoldDB" id="A0A9P8L1Q5"/>
<proteinExistence type="predicted"/>
<accession>A0A9P8L1Q5</accession>
<feature type="region of interest" description="Disordered" evidence="1">
    <location>
        <begin position="1"/>
        <end position="236"/>
    </location>
</feature>
<feature type="compositionally biased region" description="Polar residues" evidence="1">
    <location>
        <begin position="7"/>
        <end position="19"/>
    </location>
</feature>
<evidence type="ECO:0000313" key="2">
    <source>
        <dbReference type="EMBL" id="KAH0537663.1"/>
    </source>
</evidence>
<feature type="compositionally biased region" description="Polar residues" evidence="1">
    <location>
        <begin position="48"/>
        <end position="65"/>
    </location>
</feature>
<gene>
    <name evidence="2" type="ORF">FGG08_005576</name>
</gene>
<organism evidence="2 3">
    <name type="scientific">Glutinoglossum americanum</name>
    <dbReference type="NCBI Taxonomy" id="1670608"/>
    <lineage>
        <taxon>Eukaryota</taxon>
        <taxon>Fungi</taxon>
        <taxon>Dikarya</taxon>
        <taxon>Ascomycota</taxon>
        <taxon>Pezizomycotina</taxon>
        <taxon>Geoglossomycetes</taxon>
        <taxon>Geoglossales</taxon>
        <taxon>Geoglossaceae</taxon>
        <taxon>Glutinoglossum</taxon>
    </lineage>
</organism>
<feature type="compositionally biased region" description="Basic and acidic residues" evidence="1">
    <location>
        <begin position="66"/>
        <end position="75"/>
    </location>
</feature>
<protein>
    <submittedName>
        <fullName evidence="2">Uncharacterized protein</fullName>
    </submittedName>
</protein>
<reference evidence="2" key="1">
    <citation type="submission" date="2021-03" db="EMBL/GenBank/DDBJ databases">
        <title>Comparative genomics and phylogenomic investigation of the class Geoglossomycetes provide insights into ecological specialization and systematics.</title>
        <authorList>
            <person name="Melie T."/>
            <person name="Pirro S."/>
            <person name="Miller A.N."/>
            <person name="Quandt A."/>
        </authorList>
    </citation>
    <scope>NUCLEOTIDE SEQUENCE</scope>
    <source>
        <strain evidence="2">GBOQ0MN5Z8</strain>
    </source>
</reference>
<dbReference type="Proteomes" id="UP000698800">
    <property type="component" value="Unassembled WGS sequence"/>
</dbReference>
<dbReference type="EMBL" id="JAGHQL010000135">
    <property type="protein sequence ID" value="KAH0537663.1"/>
    <property type="molecule type" value="Genomic_DNA"/>
</dbReference>
<feature type="compositionally biased region" description="Polar residues" evidence="1">
    <location>
        <begin position="221"/>
        <end position="233"/>
    </location>
</feature>
<evidence type="ECO:0000256" key="1">
    <source>
        <dbReference type="SAM" id="MobiDB-lite"/>
    </source>
</evidence>
<feature type="compositionally biased region" description="Basic and acidic residues" evidence="1">
    <location>
        <begin position="150"/>
        <end position="169"/>
    </location>
</feature>
<feature type="compositionally biased region" description="Polar residues" evidence="1">
    <location>
        <begin position="94"/>
        <end position="106"/>
    </location>
</feature>
<sequence length="251" mass="27344">MPGSAQREYSGSFPSNWAGSPNPITPRSLEASRPPERNQAQAIAAENVISQDSTQPEPKHSTPSTKRTEPGDSKRASKTRVRPKSPDDPEYSTVYPSSWSITSSGQAAVPLPHISAPAKRTESSTSQGDAFPMSPVRRRLQKQFWSLSIPRDKPQMKKRSESLIHEGYFRSRLGRTLESEQPLRGPPPSKYAHSVPPPKTVGANSLASHGRQPSRPPRDSLLQSTEPSVSGTSDADCVTRGISLASSSYEF</sequence>
<keyword evidence="3" id="KW-1185">Reference proteome</keyword>